<name>A0AAV1E5K5_OLDCO</name>
<gene>
    <name evidence="1" type="ORF">OLC1_LOCUS21017</name>
</gene>
<dbReference type="Proteomes" id="UP001161247">
    <property type="component" value="Chromosome 7"/>
</dbReference>
<evidence type="ECO:0000313" key="1">
    <source>
        <dbReference type="EMBL" id="CAI9114194.1"/>
    </source>
</evidence>
<dbReference type="EMBL" id="OX459124">
    <property type="protein sequence ID" value="CAI9114194.1"/>
    <property type="molecule type" value="Genomic_DNA"/>
</dbReference>
<accession>A0AAV1E5K5</accession>
<keyword evidence="2" id="KW-1185">Reference proteome</keyword>
<reference evidence="1" key="1">
    <citation type="submission" date="2023-03" db="EMBL/GenBank/DDBJ databases">
        <authorList>
            <person name="Julca I."/>
        </authorList>
    </citation>
    <scope>NUCLEOTIDE SEQUENCE</scope>
</reference>
<dbReference type="AlphaFoldDB" id="A0AAV1E5K5"/>
<sequence>MASKAASGIGGVERRAPPREFLWPRPGDPCDCENPRYLLAWYNRCSPEERWEKAIRGAMYYCSNDPRRGKPDVCRVQRFKGKIPPRDAIPPQKLKFPVVKKEPQFVSACNMWKYRPNECRESQGRFGEEWRCVPLEGFVEDHCPGVNKFLTHFMGANVVVSHDST</sequence>
<protein>
    <submittedName>
        <fullName evidence="1">OLC1v1014855C1</fullName>
    </submittedName>
</protein>
<organism evidence="1 2">
    <name type="scientific">Oldenlandia corymbosa var. corymbosa</name>
    <dbReference type="NCBI Taxonomy" id="529605"/>
    <lineage>
        <taxon>Eukaryota</taxon>
        <taxon>Viridiplantae</taxon>
        <taxon>Streptophyta</taxon>
        <taxon>Embryophyta</taxon>
        <taxon>Tracheophyta</taxon>
        <taxon>Spermatophyta</taxon>
        <taxon>Magnoliopsida</taxon>
        <taxon>eudicotyledons</taxon>
        <taxon>Gunneridae</taxon>
        <taxon>Pentapetalae</taxon>
        <taxon>asterids</taxon>
        <taxon>lamiids</taxon>
        <taxon>Gentianales</taxon>
        <taxon>Rubiaceae</taxon>
        <taxon>Rubioideae</taxon>
        <taxon>Spermacoceae</taxon>
        <taxon>Hedyotis-Oldenlandia complex</taxon>
        <taxon>Oldenlandia</taxon>
    </lineage>
</organism>
<proteinExistence type="predicted"/>
<evidence type="ECO:0000313" key="2">
    <source>
        <dbReference type="Proteomes" id="UP001161247"/>
    </source>
</evidence>